<dbReference type="InterPro" id="IPR001796">
    <property type="entry name" value="DHFR_dom"/>
</dbReference>
<comment type="catalytic activity">
    <reaction evidence="6">
        <text>(6S)-5,6,7,8-tetrahydrofolate + NADP(+) = 7,8-dihydrofolate + NADPH + H(+)</text>
        <dbReference type="Rhea" id="RHEA:15009"/>
        <dbReference type="ChEBI" id="CHEBI:15378"/>
        <dbReference type="ChEBI" id="CHEBI:57451"/>
        <dbReference type="ChEBI" id="CHEBI:57453"/>
        <dbReference type="ChEBI" id="CHEBI:57783"/>
        <dbReference type="ChEBI" id="CHEBI:58349"/>
        <dbReference type="EC" id="1.5.1.3"/>
    </reaction>
</comment>
<dbReference type="GO" id="GO:0006730">
    <property type="term" value="P:one-carbon metabolic process"/>
    <property type="evidence" value="ECO:0007669"/>
    <property type="project" value="UniProtKB-KW"/>
</dbReference>
<dbReference type="Proteomes" id="UP000095280">
    <property type="component" value="Unplaced"/>
</dbReference>
<accession>A0A1I8H4U5</accession>
<evidence type="ECO:0000256" key="5">
    <source>
        <dbReference type="ARBA" id="ARBA00023002"/>
    </source>
</evidence>
<reference evidence="9" key="1">
    <citation type="submission" date="2016-11" db="UniProtKB">
        <authorList>
            <consortium name="WormBaseParasite"/>
        </authorList>
    </citation>
    <scope>IDENTIFICATION</scope>
</reference>
<evidence type="ECO:0000256" key="2">
    <source>
        <dbReference type="ARBA" id="ARBA00012856"/>
    </source>
</evidence>
<comment type="pathway">
    <text evidence="1">Cofactor biosynthesis; tetrahydrofolate biosynthesis; 5,6,7,8-tetrahydrofolate from 7,8-dihydrofolate: step 1/1.</text>
</comment>
<dbReference type="GO" id="GO:0004146">
    <property type="term" value="F:dihydrofolate reductase activity"/>
    <property type="evidence" value="ECO:0007669"/>
    <property type="project" value="UniProtKB-EC"/>
</dbReference>
<sequence>IFRLFQHLCMCSTMTDSFCTPRAYQLTVIGTYGPDGCPIDLATVNRRLANDVISSAVAIATRTPMPEQVNLVPLSADECNSGCKTSNFTLTSAFLESCNSNQLKATYLSAGNIEMQIDINEDRPQIYSAVAESCSMVAKYSFVNSREADSPLQAVPLFVPSLSGRCCLLTRFAALQIMSPECGNGDRLESPIKDIWMQRISDKSHWQEEAPSLLGVNPPQNPLVRLRMWRHIGADKLNELTLAVSVAALDSNGGFANSTQLPWPSLMLDVEYFTRNTRNDHEMDELEPLPVVNISGRVSFETMPINLALDSRRIHLVIGSRMATVAKEISANSFTMLPSLKSALDYAKWLANHRLASPTVWIMGGQEIYRSAVTMATCQRVHLTRVLCDFPADRFFPNGFVRRTV</sequence>
<dbReference type="EC" id="1.5.1.3" evidence="2"/>
<protein>
    <recommendedName>
        <fullName evidence="2">dihydrofolate reductase</fullName>
        <ecNumber evidence="2">1.5.1.3</ecNumber>
    </recommendedName>
</protein>
<keyword evidence="4" id="KW-0521">NADP</keyword>
<dbReference type="InterPro" id="IPR024072">
    <property type="entry name" value="DHFR-like_dom_sf"/>
</dbReference>
<dbReference type="PRINTS" id="PR00070">
    <property type="entry name" value="DHFR"/>
</dbReference>
<evidence type="ECO:0000313" key="8">
    <source>
        <dbReference type="Proteomes" id="UP000095280"/>
    </source>
</evidence>
<dbReference type="PANTHER" id="PTHR48069">
    <property type="entry name" value="DIHYDROFOLATE REDUCTASE"/>
    <property type="match status" value="1"/>
</dbReference>
<evidence type="ECO:0000256" key="3">
    <source>
        <dbReference type="ARBA" id="ARBA00022563"/>
    </source>
</evidence>
<organism evidence="8 9">
    <name type="scientific">Macrostomum lignano</name>
    <dbReference type="NCBI Taxonomy" id="282301"/>
    <lineage>
        <taxon>Eukaryota</taxon>
        <taxon>Metazoa</taxon>
        <taxon>Spiralia</taxon>
        <taxon>Lophotrochozoa</taxon>
        <taxon>Platyhelminthes</taxon>
        <taxon>Rhabditophora</taxon>
        <taxon>Macrostomorpha</taxon>
        <taxon>Macrostomida</taxon>
        <taxon>Macrostomidae</taxon>
        <taxon>Macrostomum</taxon>
    </lineage>
</organism>
<dbReference type="GO" id="GO:0046655">
    <property type="term" value="P:folic acid metabolic process"/>
    <property type="evidence" value="ECO:0007669"/>
    <property type="project" value="TreeGrafter"/>
</dbReference>
<dbReference type="Gene3D" id="3.40.430.10">
    <property type="entry name" value="Dihydrofolate Reductase, subunit A"/>
    <property type="match status" value="1"/>
</dbReference>
<evidence type="ECO:0000256" key="6">
    <source>
        <dbReference type="ARBA" id="ARBA00048873"/>
    </source>
</evidence>
<dbReference type="PANTHER" id="PTHR48069:SF3">
    <property type="entry name" value="DIHYDROFOLATE REDUCTASE"/>
    <property type="match status" value="1"/>
</dbReference>
<proteinExistence type="predicted"/>
<keyword evidence="3" id="KW-0554">One-carbon metabolism</keyword>
<dbReference type="GO" id="GO:0050661">
    <property type="term" value="F:NADP binding"/>
    <property type="evidence" value="ECO:0007669"/>
    <property type="project" value="InterPro"/>
</dbReference>
<dbReference type="GO" id="GO:0046654">
    <property type="term" value="P:tetrahydrofolate biosynthetic process"/>
    <property type="evidence" value="ECO:0007669"/>
    <property type="project" value="InterPro"/>
</dbReference>
<keyword evidence="5" id="KW-0560">Oxidoreductase</keyword>
<dbReference type="SUPFAM" id="SSF53597">
    <property type="entry name" value="Dihydrofolate reductase-like"/>
    <property type="match status" value="1"/>
</dbReference>
<keyword evidence="8" id="KW-1185">Reference proteome</keyword>
<evidence type="ECO:0000256" key="4">
    <source>
        <dbReference type="ARBA" id="ARBA00022857"/>
    </source>
</evidence>
<feature type="domain" description="DHFR" evidence="7">
    <location>
        <begin position="245"/>
        <end position="398"/>
    </location>
</feature>
<dbReference type="AlphaFoldDB" id="A0A1I8H4U5"/>
<evidence type="ECO:0000256" key="1">
    <source>
        <dbReference type="ARBA" id="ARBA00004903"/>
    </source>
</evidence>
<evidence type="ECO:0000313" key="9">
    <source>
        <dbReference type="WBParaSite" id="maker-uti_cns_0004299-snap-gene-0.7-mRNA-1"/>
    </source>
</evidence>
<dbReference type="WBParaSite" id="maker-uti_cns_0004299-snap-gene-0.7-mRNA-1">
    <property type="protein sequence ID" value="maker-uti_cns_0004299-snap-gene-0.7-mRNA-1"/>
    <property type="gene ID" value="maker-uti_cns_0004299-snap-gene-0.7"/>
</dbReference>
<evidence type="ECO:0000259" key="7">
    <source>
        <dbReference type="Pfam" id="PF00186"/>
    </source>
</evidence>
<dbReference type="InterPro" id="IPR012259">
    <property type="entry name" value="DHFR"/>
</dbReference>
<dbReference type="GO" id="GO:0005739">
    <property type="term" value="C:mitochondrion"/>
    <property type="evidence" value="ECO:0007669"/>
    <property type="project" value="TreeGrafter"/>
</dbReference>
<dbReference type="GO" id="GO:0046452">
    <property type="term" value="P:dihydrofolate metabolic process"/>
    <property type="evidence" value="ECO:0007669"/>
    <property type="project" value="TreeGrafter"/>
</dbReference>
<dbReference type="Pfam" id="PF00186">
    <property type="entry name" value="DHFR_1"/>
    <property type="match status" value="1"/>
</dbReference>
<name>A0A1I8H4U5_9PLAT</name>